<dbReference type="Gene3D" id="3.30.540.10">
    <property type="entry name" value="Fructose-1,6-Bisphosphatase, subunit A, domain 1"/>
    <property type="match status" value="1"/>
</dbReference>
<proteinExistence type="predicted"/>
<evidence type="ECO:0000256" key="1">
    <source>
        <dbReference type="ARBA" id="ARBA00022723"/>
    </source>
</evidence>
<feature type="binding site" evidence="3">
    <location>
        <position position="74"/>
    </location>
    <ligand>
        <name>Mg(2+)</name>
        <dbReference type="ChEBI" id="CHEBI:18420"/>
        <label>1</label>
        <note>catalytic</note>
    </ligand>
</feature>
<sequence length="278" mass="31054">MEIELLGKIRDCFKAITQEVDSYLSSQNLFDIQCEYKENICGCLEEVTKIDKGIERVCKRILSSQFPDFYIIAEESDHEKRNGYELNSFFAIDPVDGTLELLNGGTDWSVSLAAIADRKTQVAMLYFPRKSILLSAIRGQGVVLNGVKVVSEKNNRRNYKIGVSPRQITHSALKESLTTSFYQYVEIPHFTPKILALVSGEIDVAAYLPQKNKGVRLWDYAAASLVLHEFGGKLESLTEGSLDFGGHVLMHKGGWIAANDKFDHASLVNSLLSVNLDE</sequence>
<name>A0A521G1W7_9BACT</name>
<accession>A0A521G1W7</accession>
<keyword evidence="2 3" id="KW-0460">Magnesium</keyword>
<dbReference type="Proteomes" id="UP000316238">
    <property type="component" value="Unassembled WGS sequence"/>
</dbReference>
<dbReference type="GO" id="GO:0046854">
    <property type="term" value="P:phosphatidylinositol phosphate biosynthetic process"/>
    <property type="evidence" value="ECO:0007669"/>
    <property type="project" value="InterPro"/>
</dbReference>
<dbReference type="InterPro" id="IPR020550">
    <property type="entry name" value="Inositol_monophosphatase_CS"/>
</dbReference>
<dbReference type="Pfam" id="PF00459">
    <property type="entry name" value="Inositol_P"/>
    <property type="match status" value="1"/>
</dbReference>
<dbReference type="PANTHER" id="PTHR20854">
    <property type="entry name" value="INOSITOL MONOPHOSPHATASE"/>
    <property type="match status" value="1"/>
</dbReference>
<gene>
    <name evidence="4" type="ORF">CDV28_11347</name>
</gene>
<reference evidence="4" key="1">
    <citation type="submission" date="2017-07" db="EMBL/GenBank/DDBJ databases">
        <title>The cable genome - Insights into the physiology and evolution of filamentous bacteria capable of sulfide oxidation via long distance electron transfer.</title>
        <authorList>
            <person name="Thorup C."/>
            <person name="Bjerg J.T."/>
            <person name="Schreiber L."/>
            <person name="Nielsen L.P."/>
            <person name="Kjeldsen K.U."/>
            <person name="Boesen T."/>
            <person name="Boggild A."/>
            <person name="Meysman F."/>
            <person name="Geelhoed J."/>
            <person name="Schramm A."/>
        </authorList>
    </citation>
    <scope>NUCLEOTIDE SEQUENCE [LARGE SCALE GENOMIC DNA]</scope>
    <source>
        <strain evidence="4">GS</strain>
    </source>
</reference>
<dbReference type="PROSITE" id="PS00630">
    <property type="entry name" value="IMP_2"/>
    <property type="match status" value="1"/>
</dbReference>
<dbReference type="GO" id="GO:0007165">
    <property type="term" value="P:signal transduction"/>
    <property type="evidence" value="ECO:0007669"/>
    <property type="project" value="TreeGrafter"/>
</dbReference>
<dbReference type="PRINTS" id="PR00377">
    <property type="entry name" value="IMPHPHTASES"/>
</dbReference>
<comment type="caution">
    <text evidence="4">The sequence shown here is derived from an EMBL/GenBank/DDBJ whole genome shotgun (WGS) entry which is preliminary data.</text>
</comment>
<dbReference type="Gene3D" id="3.40.190.80">
    <property type="match status" value="1"/>
</dbReference>
<dbReference type="InterPro" id="IPR000760">
    <property type="entry name" value="Inositol_monophosphatase-like"/>
</dbReference>
<dbReference type="PANTHER" id="PTHR20854:SF4">
    <property type="entry name" value="INOSITOL-1-MONOPHOSPHATASE-RELATED"/>
    <property type="match status" value="1"/>
</dbReference>
<evidence type="ECO:0000313" key="5">
    <source>
        <dbReference type="Proteomes" id="UP000316238"/>
    </source>
</evidence>
<keyword evidence="1 3" id="KW-0479">Metal-binding</keyword>
<dbReference type="EMBL" id="NQJD01000013">
    <property type="protein sequence ID" value="TAA75019.1"/>
    <property type="molecule type" value="Genomic_DNA"/>
</dbReference>
<evidence type="ECO:0000256" key="2">
    <source>
        <dbReference type="ARBA" id="ARBA00022842"/>
    </source>
</evidence>
<evidence type="ECO:0000313" key="4">
    <source>
        <dbReference type="EMBL" id="TAA75019.1"/>
    </source>
</evidence>
<dbReference type="GO" id="GO:0006020">
    <property type="term" value="P:inositol metabolic process"/>
    <property type="evidence" value="ECO:0007669"/>
    <property type="project" value="TreeGrafter"/>
</dbReference>
<feature type="binding site" evidence="3">
    <location>
        <position position="219"/>
    </location>
    <ligand>
        <name>Mg(2+)</name>
        <dbReference type="ChEBI" id="CHEBI:18420"/>
        <label>1</label>
        <note>catalytic</note>
    </ligand>
</feature>
<comment type="cofactor">
    <cofactor evidence="3">
        <name>Mg(2+)</name>
        <dbReference type="ChEBI" id="CHEBI:18420"/>
    </cofactor>
</comment>
<dbReference type="AlphaFoldDB" id="A0A521G1W7"/>
<feature type="binding site" evidence="3">
    <location>
        <position position="93"/>
    </location>
    <ligand>
        <name>Mg(2+)</name>
        <dbReference type="ChEBI" id="CHEBI:18420"/>
        <label>2</label>
    </ligand>
</feature>
<evidence type="ECO:0000256" key="3">
    <source>
        <dbReference type="PIRSR" id="PIRSR600760-2"/>
    </source>
</evidence>
<dbReference type="GO" id="GO:0046872">
    <property type="term" value="F:metal ion binding"/>
    <property type="evidence" value="ECO:0007669"/>
    <property type="project" value="UniProtKB-KW"/>
</dbReference>
<protein>
    <submittedName>
        <fullName evidence="4">Fructose-1,6-bisphosphatase</fullName>
    </submittedName>
</protein>
<feature type="binding site" evidence="3">
    <location>
        <position position="96"/>
    </location>
    <ligand>
        <name>Mg(2+)</name>
        <dbReference type="ChEBI" id="CHEBI:18420"/>
        <label>1</label>
        <note>catalytic</note>
    </ligand>
</feature>
<keyword evidence="5" id="KW-1185">Reference proteome</keyword>
<dbReference type="SUPFAM" id="SSF56655">
    <property type="entry name" value="Carbohydrate phosphatase"/>
    <property type="match status" value="1"/>
</dbReference>
<dbReference type="GO" id="GO:0008934">
    <property type="term" value="F:inositol monophosphate 1-phosphatase activity"/>
    <property type="evidence" value="ECO:0007669"/>
    <property type="project" value="TreeGrafter"/>
</dbReference>
<organism evidence="4 5">
    <name type="scientific">Candidatus Electronema aureum</name>
    <dbReference type="NCBI Taxonomy" id="2005002"/>
    <lineage>
        <taxon>Bacteria</taxon>
        <taxon>Pseudomonadati</taxon>
        <taxon>Thermodesulfobacteriota</taxon>
        <taxon>Desulfobulbia</taxon>
        <taxon>Desulfobulbales</taxon>
        <taxon>Desulfobulbaceae</taxon>
        <taxon>Candidatus Electronema</taxon>
    </lineage>
</organism>